<evidence type="ECO:0000259" key="2">
    <source>
        <dbReference type="Pfam" id="PF17289"/>
    </source>
</evidence>
<dbReference type="Gene3D" id="3.30.420.240">
    <property type="match status" value="1"/>
</dbReference>
<sequence>AMKGEIFQYDDCQQIDDDEIPSGLKIFTGTDLAVGEKKKNDQFAQVAVGVSEKGDYYVLEIYAGHIRFKAQKEKFGEMYKRHDPIRAGIETNGYQAVLKSELKADDKDYRILPINTSVDKVTRAWKLSALFEDKRVFFRRNMNELIDQLVLFPNYRWDDLFDALDIAIQTSKRRRLRSGREKEPGLSW</sequence>
<proteinExistence type="predicted"/>
<name>A0A0F9H2G3_9ZZZZ</name>
<dbReference type="Pfam" id="PF17289">
    <property type="entry name" value="Terminase_6C"/>
    <property type="match status" value="1"/>
</dbReference>
<dbReference type="InterPro" id="IPR035421">
    <property type="entry name" value="Terminase_6C"/>
</dbReference>
<protein>
    <recommendedName>
        <fullName evidence="2">Terminase large subunit gp17-like C-terminal domain-containing protein</fullName>
    </recommendedName>
</protein>
<comment type="caution">
    <text evidence="3">The sequence shown here is derived from an EMBL/GenBank/DDBJ whole genome shotgun (WGS) entry which is preliminary data.</text>
</comment>
<reference evidence="3" key="1">
    <citation type="journal article" date="2015" name="Nature">
        <title>Complex archaea that bridge the gap between prokaryotes and eukaryotes.</title>
        <authorList>
            <person name="Spang A."/>
            <person name="Saw J.H."/>
            <person name="Jorgensen S.L."/>
            <person name="Zaremba-Niedzwiedzka K."/>
            <person name="Martijn J."/>
            <person name="Lind A.E."/>
            <person name="van Eijk R."/>
            <person name="Schleper C."/>
            <person name="Guy L."/>
            <person name="Ettema T.J."/>
        </authorList>
    </citation>
    <scope>NUCLEOTIDE SEQUENCE</scope>
</reference>
<dbReference type="EMBL" id="LAZR01018230">
    <property type="protein sequence ID" value="KKL97176.1"/>
    <property type="molecule type" value="Genomic_DNA"/>
</dbReference>
<keyword evidence="1" id="KW-1188">Viral release from host cell</keyword>
<accession>A0A0F9H2G3</accession>
<evidence type="ECO:0000256" key="1">
    <source>
        <dbReference type="ARBA" id="ARBA00022612"/>
    </source>
</evidence>
<organism evidence="3">
    <name type="scientific">marine sediment metagenome</name>
    <dbReference type="NCBI Taxonomy" id="412755"/>
    <lineage>
        <taxon>unclassified sequences</taxon>
        <taxon>metagenomes</taxon>
        <taxon>ecological metagenomes</taxon>
    </lineage>
</organism>
<gene>
    <name evidence="3" type="ORF">LCGC14_1837080</name>
</gene>
<feature type="non-terminal residue" evidence="3">
    <location>
        <position position="1"/>
    </location>
</feature>
<dbReference type="AlphaFoldDB" id="A0A0F9H2G3"/>
<evidence type="ECO:0000313" key="3">
    <source>
        <dbReference type="EMBL" id="KKL97176.1"/>
    </source>
</evidence>
<feature type="domain" description="Terminase large subunit gp17-like C-terminal" evidence="2">
    <location>
        <begin position="29"/>
        <end position="168"/>
    </location>
</feature>